<keyword evidence="2" id="KW-1185">Reference proteome</keyword>
<name>A0A2Z4QCQ0_9CAUD</name>
<organism evidence="1 2">
    <name type="scientific">Escherichia phage SF</name>
    <dbReference type="NCBI Taxonomy" id="2234080"/>
    <lineage>
        <taxon>Viruses</taxon>
        <taxon>Duplodnaviria</taxon>
        <taxon>Heunggongvirae</taxon>
        <taxon>Uroviricota</taxon>
        <taxon>Caudoviricetes</taxon>
        <taxon>Pantevenvirales</taxon>
        <taxon>Straboviridae</taxon>
        <taxon>Tevenvirinae</taxon>
        <taxon>Mosigvirus</taxon>
        <taxon>Mosigvirus sf</taxon>
    </lineage>
</organism>
<evidence type="ECO:0000313" key="1">
    <source>
        <dbReference type="EMBL" id="AWY08015.1"/>
    </source>
</evidence>
<sequence length="61" mass="6361">MRSSNPNKISLGENDTFGAAIDPPFKDIYSNYTLGPYIAPTFCHVGADPATAAPGFVGGVE</sequence>
<protein>
    <submittedName>
        <fullName evidence="1">Tail fiber protein</fullName>
    </submittedName>
</protein>
<dbReference type="GeneID" id="65114118"/>
<evidence type="ECO:0000313" key="2">
    <source>
        <dbReference type="Proteomes" id="UP000251525"/>
    </source>
</evidence>
<dbReference type="EMBL" id="MH359124">
    <property type="protein sequence ID" value="AWY08015.1"/>
    <property type="molecule type" value="Genomic_DNA"/>
</dbReference>
<dbReference type="Proteomes" id="UP000251525">
    <property type="component" value="Segment"/>
</dbReference>
<proteinExistence type="predicted"/>
<reference evidence="1 2" key="2">
    <citation type="submission" date="2018-05" db="EMBL/GenBank/DDBJ databases">
        <title>Isolation and characterization of bacteriophage from raw sewage specific for Eschericia coli 0157:H7.</title>
        <authorList>
            <person name="Juharul Zaman S.F."/>
            <person name="Mat Arip Y."/>
            <person name="Mohamad Zawawi N.A."/>
        </authorList>
    </citation>
    <scope>NUCLEOTIDE SEQUENCE [LARGE SCALE GENOMIC DNA]</scope>
</reference>
<dbReference type="RefSeq" id="YP_010096463.1">
    <property type="nucleotide sequence ID" value="NC_055749.1"/>
</dbReference>
<accession>A0A2Z4QCQ0</accession>
<dbReference type="KEGG" id="vg:65114118"/>
<reference evidence="1 2" key="1">
    <citation type="submission" date="2018-05" db="EMBL/GenBank/DDBJ databases">
        <title>Genome Assembly Of Bacteriophage Specific To Escherichia coli 0157:H7.</title>
        <authorList>
            <person name="Mohd Tawfid M.H.A."/>
            <person name="Mohamad Zawawi N.A."/>
            <person name="Mat Arip Y."/>
        </authorList>
    </citation>
    <scope>NUCLEOTIDE SEQUENCE [LARGE SCALE GENOMIC DNA]</scope>
</reference>